<dbReference type="InterPro" id="IPR001261">
    <property type="entry name" value="ArgE/DapE_CS"/>
</dbReference>
<evidence type="ECO:0000259" key="6">
    <source>
        <dbReference type="Pfam" id="PF07687"/>
    </source>
</evidence>
<dbReference type="Pfam" id="PF01546">
    <property type="entry name" value="Peptidase_M20"/>
    <property type="match status" value="1"/>
</dbReference>
<dbReference type="STRING" id="1280847.SAMN04488036_101892"/>
<keyword evidence="7" id="KW-0121">Carboxypeptidase</keyword>
<sequence>MTLRILKILGLALAALILVIAVKTALYKAPDYAPADAAAMTPVTVDVDRIVANMAEAVTYETVAQHLVDPLAEGQFRGFLEWIETTYPAVHSTMDREMANLTPIYKWTGKNADAQPVLMTGHYDVVPAPEAERERWTHAPFAGETDAEFVWGRGTIDDKIGVIGLLEAAEMLIAEGFQPERTIYFIFGHDEEIGGANGAGAAVELLGSRGVQMAWSLDEGSMVLDDVLPGLPAPVASINVAEKGYVTLNITAKATGGHSSLPPSETAVGSLAVAVERLMANPVPGGLTDATAEFFDAVAPEFGMVQRVLFANQWLFRPVLEGVLSGSGPTNAMMRTTTAPTMLQASLTENVLPTEAVAVVNFRIHPRDTVESVIAHVESVIDDPDVEVSVRGEPTLPSPVSSSESEGFQLLAQATLGAFGDVILVPGLTVAGTDSKHFSKISDDSYRFNPMTFGPDDLSRIHGINERVSIADLERAVQFYAQIMMGVDG</sequence>
<protein>
    <submittedName>
        <fullName evidence="7">Carboxypeptidase PM20D1</fullName>
    </submittedName>
</protein>
<keyword evidence="8" id="KW-1185">Reference proteome</keyword>
<reference evidence="8" key="1">
    <citation type="submission" date="2016-10" db="EMBL/GenBank/DDBJ databases">
        <authorList>
            <person name="Varghese N."/>
            <person name="Submissions S."/>
        </authorList>
    </citation>
    <scope>NUCLEOTIDE SEQUENCE [LARGE SCALE GENOMIC DNA]</scope>
    <source>
        <strain evidence="8">DSM 28453</strain>
    </source>
</reference>
<evidence type="ECO:0000256" key="1">
    <source>
        <dbReference type="ARBA" id="ARBA00006247"/>
    </source>
</evidence>
<dbReference type="EMBL" id="FOSZ01000001">
    <property type="protein sequence ID" value="SFK65234.1"/>
    <property type="molecule type" value="Genomic_DNA"/>
</dbReference>
<dbReference type="SUPFAM" id="SSF55031">
    <property type="entry name" value="Bacterial exopeptidase dimerisation domain"/>
    <property type="match status" value="1"/>
</dbReference>
<proteinExistence type="inferred from homology"/>
<dbReference type="Gene3D" id="3.30.70.360">
    <property type="match status" value="1"/>
</dbReference>
<dbReference type="PANTHER" id="PTHR45962">
    <property type="entry name" value="N-FATTY-ACYL-AMINO ACID SYNTHASE/HYDROLASE PM20D1"/>
    <property type="match status" value="1"/>
</dbReference>
<dbReference type="GO" id="GO:0046872">
    <property type="term" value="F:metal ion binding"/>
    <property type="evidence" value="ECO:0007669"/>
    <property type="project" value="UniProtKB-KW"/>
</dbReference>
<dbReference type="OrthoDB" id="9809784at2"/>
<dbReference type="InterPro" id="IPR047177">
    <property type="entry name" value="Pept_M20A"/>
</dbReference>
<feature type="domain" description="Peptidase M20 dimerisation" evidence="6">
    <location>
        <begin position="240"/>
        <end position="386"/>
    </location>
</feature>
<dbReference type="Gene3D" id="1.10.150.900">
    <property type="match status" value="1"/>
</dbReference>
<evidence type="ECO:0000256" key="3">
    <source>
        <dbReference type="ARBA" id="ARBA00022723"/>
    </source>
</evidence>
<dbReference type="SUPFAM" id="SSF53187">
    <property type="entry name" value="Zn-dependent exopeptidases"/>
    <property type="match status" value="1"/>
</dbReference>
<name>A0A1I4B8Z7_9RHOB</name>
<dbReference type="Gene3D" id="3.40.630.10">
    <property type="entry name" value="Zn peptidases"/>
    <property type="match status" value="1"/>
</dbReference>
<dbReference type="GO" id="GO:0004180">
    <property type="term" value="F:carboxypeptidase activity"/>
    <property type="evidence" value="ECO:0007669"/>
    <property type="project" value="UniProtKB-KW"/>
</dbReference>
<evidence type="ECO:0000313" key="7">
    <source>
        <dbReference type="EMBL" id="SFK65234.1"/>
    </source>
</evidence>
<evidence type="ECO:0000313" key="8">
    <source>
        <dbReference type="Proteomes" id="UP000198851"/>
    </source>
</evidence>
<dbReference type="PANTHER" id="PTHR45962:SF1">
    <property type="entry name" value="N-FATTY-ACYL-AMINO ACID SYNTHASE_HYDROLASE PM20D1"/>
    <property type="match status" value="1"/>
</dbReference>
<dbReference type="GO" id="GO:0006508">
    <property type="term" value="P:proteolysis"/>
    <property type="evidence" value="ECO:0007669"/>
    <property type="project" value="UniProtKB-KW"/>
</dbReference>
<comment type="similarity">
    <text evidence="1">Belongs to the peptidase M20A family.</text>
</comment>
<keyword evidence="4" id="KW-0378">Hydrolase</keyword>
<dbReference type="PROSITE" id="PS00758">
    <property type="entry name" value="ARGE_DAPE_CPG2_1"/>
    <property type="match status" value="1"/>
</dbReference>
<dbReference type="Proteomes" id="UP000198851">
    <property type="component" value="Unassembled WGS sequence"/>
</dbReference>
<evidence type="ECO:0000256" key="2">
    <source>
        <dbReference type="ARBA" id="ARBA00022670"/>
    </source>
</evidence>
<keyword evidence="2" id="KW-0645">Protease</keyword>
<dbReference type="InterPro" id="IPR002933">
    <property type="entry name" value="Peptidase_M20"/>
</dbReference>
<dbReference type="AlphaFoldDB" id="A0A1I4B8Z7"/>
<keyword evidence="5" id="KW-0862">Zinc</keyword>
<evidence type="ECO:0000256" key="5">
    <source>
        <dbReference type="ARBA" id="ARBA00022833"/>
    </source>
</evidence>
<dbReference type="InterPro" id="IPR036264">
    <property type="entry name" value="Bact_exopeptidase_dim_dom"/>
</dbReference>
<dbReference type="RefSeq" id="WP_093320715.1">
    <property type="nucleotide sequence ID" value="NZ_FOSZ01000001.1"/>
</dbReference>
<evidence type="ECO:0000256" key="4">
    <source>
        <dbReference type="ARBA" id="ARBA00022801"/>
    </source>
</evidence>
<organism evidence="7 8">
    <name type="scientific">Shimia haliotis</name>
    <dbReference type="NCBI Taxonomy" id="1280847"/>
    <lineage>
        <taxon>Bacteria</taxon>
        <taxon>Pseudomonadati</taxon>
        <taxon>Pseudomonadota</taxon>
        <taxon>Alphaproteobacteria</taxon>
        <taxon>Rhodobacterales</taxon>
        <taxon>Roseobacteraceae</taxon>
    </lineage>
</organism>
<keyword evidence="3" id="KW-0479">Metal-binding</keyword>
<dbReference type="InterPro" id="IPR011650">
    <property type="entry name" value="Peptidase_M20_dimer"/>
</dbReference>
<gene>
    <name evidence="7" type="ORF">SAMN04488036_101892</name>
</gene>
<dbReference type="Pfam" id="PF07687">
    <property type="entry name" value="M20_dimer"/>
    <property type="match status" value="1"/>
</dbReference>
<accession>A0A1I4B8Z7</accession>